<dbReference type="AlphaFoldDB" id="A0A6M3K2E2"/>
<organism evidence="1">
    <name type="scientific">viral metagenome</name>
    <dbReference type="NCBI Taxonomy" id="1070528"/>
    <lineage>
        <taxon>unclassified sequences</taxon>
        <taxon>metagenomes</taxon>
        <taxon>organismal metagenomes</taxon>
    </lineage>
</organism>
<name>A0A6M3K2E2_9ZZZZ</name>
<dbReference type="EMBL" id="MT142229">
    <property type="protein sequence ID" value="QJA76520.1"/>
    <property type="molecule type" value="Genomic_DNA"/>
</dbReference>
<evidence type="ECO:0000313" key="1">
    <source>
        <dbReference type="EMBL" id="QJA76520.1"/>
    </source>
</evidence>
<protein>
    <submittedName>
        <fullName evidence="1">Uncharacterized protein</fullName>
    </submittedName>
</protein>
<proteinExistence type="predicted"/>
<reference evidence="1" key="1">
    <citation type="submission" date="2020-03" db="EMBL/GenBank/DDBJ databases">
        <title>The deep terrestrial virosphere.</title>
        <authorList>
            <person name="Holmfeldt K."/>
            <person name="Nilsson E."/>
            <person name="Simone D."/>
            <person name="Lopez-Fernandez M."/>
            <person name="Wu X."/>
            <person name="de Brujin I."/>
            <person name="Lundin D."/>
            <person name="Andersson A."/>
            <person name="Bertilsson S."/>
            <person name="Dopson M."/>
        </authorList>
    </citation>
    <scope>NUCLEOTIDE SEQUENCE</scope>
    <source>
        <strain evidence="1">MM415A01495</strain>
    </source>
</reference>
<sequence>MLEKIIVIDQIEVTEFGHVQVRQATKVFEDGKELSKSYHRHVLSPGDSLEGQDEKVQRIAKAAWTPEVVTAYKAQINAL</sequence>
<accession>A0A6M3K2E2</accession>
<gene>
    <name evidence="1" type="ORF">MM415A01495_0015</name>
</gene>